<comment type="caution">
    <text evidence="3">The sequence shown here is derived from an EMBL/GenBank/DDBJ whole genome shotgun (WGS) entry which is preliminary data.</text>
</comment>
<reference evidence="4" key="1">
    <citation type="journal article" date="2023" name="Commun. Biol.">
        <title>Genome analysis of Parmales, the sister group of diatoms, reveals the evolutionary specialization of diatoms from phago-mixotrophs to photoautotrophs.</title>
        <authorList>
            <person name="Ban H."/>
            <person name="Sato S."/>
            <person name="Yoshikawa S."/>
            <person name="Yamada K."/>
            <person name="Nakamura Y."/>
            <person name="Ichinomiya M."/>
            <person name="Sato N."/>
            <person name="Blanc-Mathieu R."/>
            <person name="Endo H."/>
            <person name="Kuwata A."/>
            <person name="Ogata H."/>
        </authorList>
    </citation>
    <scope>NUCLEOTIDE SEQUENCE [LARGE SCALE GENOMIC DNA]</scope>
</reference>
<evidence type="ECO:0000313" key="4">
    <source>
        <dbReference type="Proteomes" id="UP001165065"/>
    </source>
</evidence>
<dbReference type="OrthoDB" id="44721at2759"/>
<organism evidence="3 4">
    <name type="scientific">Triparma columacea</name>
    <dbReference type="NCBI Taxonomy" id="722753"/>
    <lineage>
        <taxon>Eukaryota</taxon>
        <taxon>Sar</taxon>
        <taxon>Stramenopiles</taxon>
        <taxon>Ochrophyta</taxon>
        <taxon>Bolidophyceae</taxon>
        <taxon>Parmales</taxon>
        <taxon>Triparmaceae</taxon>
        <taxon>Triparma</taxon>
    </lineage>
</organism>
<keyword evidence="2" id="KW-1133">Transmembrane helix</keyword>
<feature type="compositionally biased region" description="Low complexity" evidence="1">
    <location>
        <begin position="70"/>
        <end position="93"/>
    </location>
</feature>
<dbReference type="AlphaFoldDB" id="A0A9W7L497"/>
<dbReference type="InterPro" id="IPR012674">
    <property type="entry name" value="Calycin"/>
</dbReference>
<feature type="compositionally biased region" description="Polar residues" evidence="1">
    <location>
        <begin position="60"/>
        <end position="69"/>
    </location>
</feature>
<dbReference type="SUPFAM" id="SSF50814">
    <property type="entry name" value="Lipocalins"/>
    <property type="match status" value="1"/>
</dbReference>
<feature type="region of interest" description="Disordered" evidence="1">
    <location>
        <begin position="51"/>
        <end position="99"/>
    </location>
</feature>
<keyword evidence="2" id="KW-0472">Membrane</keyword>
<accession>A0A9W7L497</accession>
<dbReference type="Proteomes" id="UP001165065">
    <property type="component" value="Unassembled WGS sequence"/>
</dbReference>
<keyword evidence="4" id="KW-1185">Reference proteome</keyword>
<evidence type="ECO:0000256" key="1">
    <source>
        <dbReference type="SAM" id="MobiDB-lite"/>
    </source>
</evidence>
<name>A0A9W7L497_9STRA</name>
<feature type="transmembrane region" description="Helical" evidence="2">
    <location>
        <begin position="20"/>
        <end position="43"/>
    </location>
</feature>
<sequence length="246" mass="26631">MSVVDPMIMLVVTTATSPTLSRAIDAIVPIYIIVALSVIWAAYSDDLSRKPKKARDSLKSRTASSGRQLSSAQKEASSSSSKANAADAGGAVAPPKQSDTCVDMSGSYKLDKNINYQNFLAIQGVGWALRKAADSANTTHHIAHDLASKTFHLKIQGLVSSEAVYKVYGDPITTKIKDKVFEDHTSYLPSGNGVRILKVNKADNYTIEVCRILSPDKTTITMDQTCEFKDGSGKREKATQIFKRVA</sequence>
<evidence type="ECO:0000256" key="2">
    <source>
        <dbReference type="SAM" id="Phobius"/>
    </source>
</evidence>
<protein>
    <submittedName>
        <fullName evidence="3">Uncharacterized protein</fullName>
    </submittedName>
</protein>
<proteinExistence type="predicted"/>
<evidence type="ECO:0000313" key="3">
    <source>
        <dbReference type="EMBL" id="GMI28357.1"/>
    </source>
</evidence>
<dbReference type="EMBL" id="BRYA01000661">
    <property type="protein sequence ID" value="GMI28357.1"/>
    <property type="molecule type" value="Genomic_DNA"/>
</dbReference>
<keyword evidence="2" id="KW-0812">Transmembrane</keyword>
<dbReference type="Gene3D" id="2.40.128.20">
    <property type="match status" value="1"/>
</dbReference>
<gene>
    <name evidence="3" type="ORF">TrCOL_g13076</name>
</gene>